<comment type="caution">
    <text evidence="1">The sequence shown here is derived from an EMBL/GenBank/DDBJ whole genome shotgun (WGS) entry which is preliminary data.</text>
</comment>
<sequence>MCREVGFGYLLRLPGETASKGLQERGVGPFDAEVLVEQDTFALKKQVIGILIFATKVLWSCSLIIK</sequence>
<proteinExistence type="predicted"/>
<dbReference type="EMBL" id="DMAI01000126">
    <property type="protein sequence ID" value="HAE47357.1"/>
    <property type="molecule type" value="Genomic_DNA"/>
</dbReference>
<dbReference type="AlphaFoldDB" id="A0A3B9IJ75"/>
<gene>
    <name evidence="1" type="ORF">DCK97_08050</name>
</gene>
<accession>A0A3B9IJ75</accession>
<evidence type="ECO:0000313" key="1">
    <source>
        <dbReference type="EMBL" id="HAE47357.1"/>
    </source>
</evidence>
<organism evidence="1 2">
    <name type="scientific">Tistrella mobilis</name>
    <dbReference type="NCBI Taxonomy" id="171437"/>
    <lineage>
        <taxon>Bacteria</taxon>
        <taxon>Pseudomonadati</taxon>
        <taxon>Pseudomonadota</taxon>
        <taxon>Alphaproteobacteria</taxon>
        <taxon>Geminicoccales</taxon>
        <taxon>Geminicoccaceae</taxon>
        <taxon>Tistrella</taxon>
    </lineage>
</organism>
<protein>
    <submittedName>
        <fullName evidence="1">Uncharacterized protein</fullName>
    </submittedName>
</protein>
<dbReference type="Proteomes" id="UP000257706">
    <property type="component" value="Unassembled WGS sequence"/>
</dbReference>
<name>A0A3B9IJ75_9PROT</name>
<reference evidence="1 2" key="1">
    <citation type="journal article" date="2018" name="Nat. Biotechnol.">
        <title>A standardized bacterial taxonomy based on genome phylogeny substantially revises the tree of life.</title>
        <authorList>
            <person name="Parks D.H."/>
            <person name="Chuvochina M."/>
            <person name="Waite D.W."/>
            <person name="Rinke C."/>
            <person name="Skarshewski A."/>
            <person name="Chaumeil P.A."/>
            <person name="Hugenholtz P."/>
        </authorList>
    </citation>
    <scope>NUCLEOTIDE SEQUENCE [LARGE SCALE GENOMIC DNA]</scope>
    <source>
        <strain evidence="1">UBA8739</strain>
    </source>
</reference>
<evidence type="ECO:0000313" key="2">
    <source>
        <dbReference type="Proteomes" id="UP000257706"/>
    </source>
</evidence>